<dbReference type="InterPro" id="IPR007344">
    <property type="entry name" value="GrpB/CoaE"/>
</dbReference>
<keyword evidence="2" id="KW-1185">Reference proteome</keyword>
<reference evidence="1 2" key="1">
    <citation type="submission" date="2017-06" db="EMBL/GenBank/DDBJ databases">
        <title>Complete genome sequence of Paenibacillus donghaensis KCTC 13049T isolated from East Sea sediment, South Korea.</title>
        <authorList>
            <person name="Jung B.K."/>
            <person name="Hong S.-J."/>
            <person name="Shin J.-H."/>
        </authorList>
    </citation>
    <scope>NUCLEOTIDE SEQUENCE [LARGE SCALE GENOMIC DNA]</scope>
    <source>
        <strain evidence="1 2">KCTC 13049</strain>
    </source>
</reference>
<dbReference type="Proteomes" id="UP000249890">
    <property type="component" value="Chromosome"/>
</dbReference>
<evidence type="ECO:0000313" key="1">
    <source>
        <dbReference type="EMBL" id="ASA21702.1"/>
    </source>
</evidence>
<dbReference type="AlphaFoldDB" id="A0A2Z2KL00"/>
<name>A0A2Z2KL00_9BACL</name>
<dbReference type="EMBL" id="CP021780">
    <property type="protein sequence ID" value="ASA21702.1"/>
    <property type="molecule type" value="Genomic_DNA"/>
</dbReference>
<dbReference type="Pfam" id="PF04229">
    <property type="entry name" value="GrpB"/>
    <property type="match status" value="1"/>
</dbReference>
<dbReference type="OrthoDB" id="9799092at2"/>
<dbReference type="PANTHER" id="PTHR34822:SF1">
    <property type="entry name" value="GRPB FAMILY PROTEIN"/>
    <property type="match status" value="1"/>
</dbReference>
<evidence type="ECO:0000313" key="2">
    <source>
        <dbReference type="Proteomes" id="UP000249890"/>
    </source>
</evidence>
<accession>A0A2Z2KL00</accession>
<dbReference type="SUPFAM" id="SSF81301">
    <property type="entry name" value="Nucleotidyltransferase"/>
    <property type="match status" value="1"/>
</dbReference>
<dbReference type="InterPro" id="IPR043519">
    <property type="entry name" value="NT_sf"/>
</dbReference>
<evidence type="ECO:0008006" key="3">
    <source>
        <dbReference type="Google" id="ProtNLM"/>
    </source>
</evidence>
<organism evidence="1 2">
    <name type="scientific">Paenibacillus donghaensis</name>
    <dbReference type="NCBI Taxonomy" id="414771"/>
    <lineage>
        <taxon>Bacteria</taxon>
        <taxon>Bacillati</taxon>
        <taxon>Bacillota</taxon>
        <taxon>Bacilli</taxon>
        <taxon>Bacillales</taxon>
        <taxon>Paenibacillaceae</taxon>
        <taxon>Paenibacillus</taxon>
    </lineage>
</organism>
<gene>
    <name evidence="1" type="ORF">B9T62_13550</name>
</gene>
<sequence length="183" mass="20906">MVARTQAIEVVPYNPEWAHEFTRIKEYLLPYVDDLILAVEHVGSTSVPGLDAKPIIDLDLVMASYDVLPEIIERLAKIGYVHEGNQGIEGREAFKRIQEDEFMKYHLFVCPQDGKGFVEHLALRDYLCSHEADRQAYAELKNRLAGQHRNDRDAYGAGKTAFIQAILEKARAGADTSWYRRKQ</sequence>
<proteinExistence type="predicted"/>
<dbReference type="Gene3D" id="3.30.460.10">
    <property type="entry name" value="Beta Polymerase, domain 2"/>
    <property type="match status" value="1"/>
</dbReference>
<dbReference type="PANTHER" id="PTHR34822">
    <property type="entry name" value="GRPB DOMAIN PROTEIN (AFU_ORTHOLOGUE AFUA_1G01530)"/>
    <property type="match status" value="1"/>
</dbReference>
<protein>
    <recommendedName>
        <fullName evidence="3">GrpB family protein</fullName>
    </recommendedName>
</protein>
<dbReference type="KEGG" id="pdh:B9T62_13550"/>